<dbReference type="AlphaFoldDB" id="A0A2D4ESE8"/>
<name>A0A2D4ESE8_MICCO</name>
<reference evidence="1" key="1">
    <citation type="submission" date="2017-07" db="EMBL/GenBank/DDBJ databases">
        <authorList>
            <person name="Mikheyev A."/>
            <person name="Grau M."/>
        </authorList>
    </citation>
    <scope>NUCLEOTIDE SEQUENCE</scope>
    <source>
        <tissue evidence="1">Venom_gland</tissue>
    </source>
</reference>
<accession>A0A2D4ESE8</accession>
<dbReference type="EMBL" id="IACJ01011494">
    <property type="protein sequence ID" value="LAA38201.1"/>
    <property type="molecule type" value="Transcribed_RNA"/>
</dbReference>
<reference evidence="1" key="2">
    <citation type="submission" date="2017-11" db="EMBL/GenBank/DDBJ databases">
        <title>Coralsnake Venomics: Analyses of Venom Gland Transcriptomes and Proteomes of Six Brazilian Taxa.</title>
        <authorList>
            <person name="Aird S.D."/>
            <person name="Jorge da Silva N."/>
            <person name="Qiu L."/>
            <person name="Villar-Briones A."/>
            <person name="Aparecida-Saddi V."/>
            <person name="Campos-Telles M.P."/>
            <person name="Grau M."/>
            <person name="Mikheyev A.S."/>
        </authorList>
    </citation>
    <scope>NUCLEOTIDE SEQUENCE</scope>
    <source>
        <tissue evidence="1">Venom_gland</tissue>
    </source>
</reference>
<proteinExistence type="predicted"/>
<evidence type="ECO:0000313" key="1">
    <source>
        <dbReference type="EMBL" id="LAA38201.1"/>
    </source>
</evidence>
<organism evidence="1">
    <name type="scientific">Micrurus corallinus</name>
    <name type="common">Brazilian coral snake</name>
    <dbReference type="NCBI Taxonomy" id="54390"/>
    <lineage>
        <taxon>Eukaryota</taxon>
        <taxon>Metazoa</taxon>
        <taxon>Chordata</taxon>
        <taxon>Craniata</taxon>
        <taxon>Vertebrata</taxon>
        <taxon>Euteleostomi</taxon>
        <taxon>Lepidosauria</taxon>
        <taxon>Squamata</taxon>
        <taxon>Bifurcata</taxon>
        <taxon>Unidentata</taxon>
        <taxon>Episquamata</taxon>
        <taxon>Toxicofera</taxon>
        <taxon>Serpentes</taxon>
        <taxon>Colubroidea</taxon>
        <taxon>Elapidae</taxon>
        <taxon>Elapinae</taxon>
        <taxon>Micrurus</taxon>
    </lineage>
</organism>
<protein>
    <submittedName>
        <fullName evidence="1">Uncharacterized protein</fullName>
    </submittedName>
</protein>
<sequence length="119" mass="13435">MEVKSISDFFQWWVLVQNTVFWYSLKLGEILTLEHADLASKCFTQHFWKGGMMELTGLLEETVRSLGLDFQTAGKAQQNNGGGMIKKESNQQGLNCCPGALTEIGSCFFIRNTYIRNTS</sequence>
<dbReference type="EMBL" id="IACJ01011495">
    <property type="protein sequence ID" value="LAA38203.1"/>
    <property type="molecule type" value="Transcribed_RNA"/>
</dbReference>